<sequence length="75" mass="8301">MILTQYKLVCHRNNWGVNQICCCNHTGAYLMSLSDALMWGMTEGAVYLTVMVGVSLGQLQLFVGQTFASDMCTCQ</sequence>
<dbReference type="EMBL" id="CM056812">
    <property type="protein sequence ID" value="KAJ8617752.1"/>
    <property type="molecule type" value="Genomic_DNA"/>
</dbReference>
<proteinExistence type="predicted"/>
<evidence type="ECO:0000313" key="1">
    <source>
        <dbReference type="EMBL" id="KAJ8617752.1"/>
    </source>
</evidence>
<organism evidence="1 2">
    <name type="scientific">Persea americana</name>
    <name type="common">Avocado</name>
    <dbReference type="NCBI Taxonomy" id="3435"/>
    <lineage>
        <taxon>Eukaryota</taxon>
        <taxon>Viridiplantae</taxon>
        <taxon>Streptophyta</taxon>
        <taxon>Embryophyta</taxon>
        <taxon>Tracheophyta</taxon>
        <taxon>Spermatophyta</taxon>
        <taxon>Magnoliopsida</taxon>
        <taxon>Magnoliidae</taxon>
        <taxon>Laurales</taxon>
        <taxon>Lauraceae</taxon>
        <taxon>Persea</taxon>
    </lineage>
</organism>
<accession>A0ACC2K9T9</accession>
<protein>
    <submittedName>
        <fullName evidence="1">Uncharacterized protein</fullName>
    </submittedName>
</protein>
<gene>
    <name evidence="1" type="ORF">MRB53_013938</name>
</gene>
<keyword evidence="2" id="KW-1185">Reference proteome</keyword>
<evidence type="ECO:0000313" key="2">
    <source>
        <dbReference type="Proteomes" id="UP001234297"/>
    </source>
</evidence>
<comment type="caution">
    <text evidence="1">The sequence shown here is derived from an EMBL/GenBank/DDBJ whole genome shotgun (WGS) entry which is preliminary data.</text>
</comment>
<dbReference type="Proteomes" id="UP001234297">
    <property type="component" value="Chromosome 4"/>
</dbReference>
<reference evidence="1 2" key="1">
    <citation type="journal article" date="2022" name="Hortic Res">
        <title>A haplotype resolved chromosomal level avocado genome allows analysis of novel avocado genes.</title>
        <authorList>
            <person name="Nath O."/>
            <person name="Fletcher S.J."/>
            <person name="Hayward A."/>
            <person name="Shaw L.M."/>
            <person name="Masouleh A.K."/>
            <person name="Furtado A."/>
            <person name="Henry R.J."/>
            <person name="Mitter N."/>
        </authorList>
    </citation>
    <scope>NUCLEOTIDE SEQUENCE [LARGE SCALE GENOMIC DNA]</scope>
    <source>
        <strain evidence="2">cv. Hass</strain>
    </source>
</reference>
<name>A0ACC2K9T9_PERAE</name>